<dbReference type="RefSeq" id="WP_211324380.1">
    <property type="nucleotide sequence ID" value="NZ_QJKB01000008.1"/>
</dbReference>
<evidence type="ECO:0000256" key="5">
    <source>
        <dbReference type="ARBA" id="ARBA00021843"/>
    </source>
</evidence>
<keyword evidence="7" id="KW-0963">Cytoplasm</keyword>
<dbReference type="PANTHER" id="PTHR43722">
    <property type="entry name" value="PROLINE IMINOPEPTIDASE"/>
    <property type="match status" value="1"/>
</dbReference>
<dbReference type="AlphaFoldDB" id="A0A318J0W1"/>
<dbReference type="Proteomes" id="UP000247792">
    <property type="component" value="Unassembled WGS sequence"/>
</dbReference>
<feature type="domain" description="AB hydrolase-1" evidence="12">
    <location>
        <begin position="67"/>
        <end position="336"/>
    </location>
</feature>
<evidence type="ECO:0000256" key="8">
    <source>
        <dbReference type="ARBA" id="ARBA00022670"/>
    </source>
</evidence>
<dbReference type="InterPro" id="IPR029058">
    <property type="entry name" value="AB_hydrolase_fold"/>
</dbReference>
<reference evidence="13 14" key="1">
    <citation type="submission" date="2018-05" db="EMBL/GenBank/DDBJ databases">
        <title>Genomic Encyclopedia of Type Strains, Phase IV (KMG-IV): sequencing the most valuable type-strain genomes for metagenomic binning, comparative biology and taxonomic classification.</title>
        <authorList>
            <person name="Goeker M."/>
        </authorList>
    </citation>
    <scope>NUCLEOTIDE SEQUENCE [LARGE SCALE GENOMIC DNA]</scope>
    <source>
        <strain evidence="13 14">DSM 19792</strain>
    </source>
</reference>
<dbReference type="Gene3D" id="3.40.50.1820">
    <property type="entry name" value="alpha/beta hydrolase"/>
    <property type="match status" value="1"/>
</dbReference>
<keyword evidence="14" id="KW-1185">Reference proteome</keyword>
<keyword evidence="8" id="KW-0645">Protease</keyword>
<comment type="catalytic activity">
    <reaction evidence="1">
        <text>Release of N-terminal proline from a peptide.</text>
        <dbReference type="EC" id="3.4.11.5"/>
    </reaction>
</comment>
<dbReference type="EMBL" id="QJKB01000008">
    <property type="protein sequence ID" value="PXX40321.1"/>
    <property type="molecule type" value="Genomic_DNA"/>
</dbReference>
<proteinExistence type="inferred from homology"/>
<comment type="similarity">
    <text evidence="3">Belongs to the peptidase S33 family.</text>
</comment>
<keyword evidence="11" id="KW-0732">Signal</keyword>
<dbReference type="GO" id="GO:0005737">
    <property type="term" value="C:cytoplasm"/>
    <property type="evidence" value="ECO:0007669"/>
    <property type="project" value="UniProtKB-SubCell"/>
</dbReference>
<dbReference type="EC" id="3.4.11.5" evidence="4"/>
<name>A0A318J0W1_9BURK</name>
<keyword evidence="6" id="KW-0031">Aminopeptidase</keyword>
<evidence type="ECO:0000256" key="3">
    <source>
        <dbReference type="ARBA" id="ARBA00010088"/>
    </source>
</evidence>
<dbReference type="GO" id="GO:0006508">
    <property type="term" value="P:proteolysis"/>
    <property type="evidence" value="ECO:0007669"/>
    <property type="project" value="UniProtKB-KW"/>
</dbReference>
<protein>
    <recommendedName>
        <fullName evidence="5">Proline iminopeptidase</fullName>
        <ecNumber evidence="4">3.4.11.5</ecNumber>
    </recommendedName>
    <alternativeName>
        <fullName evidence="10">Prolyl aminopeptidase</fullName>
    </alternativeName>
</protein>
<evidence type="ECO:0000256" key="6">
    <source>
        <dbReference type="ARBA" id="ARBA00022438"/>
    </source>
</evidence>
<dbReference type="GO" id="GO:0004177">
    <property type="term" value="F:aminopeptidase activity"/>
    <property type="evidence" value="ECO:0007669"/>
    <property type="project" value="UniProtKB-KW"/>
</dbReference>
<dbReference type="SUPFAM" id="SSF53474">
    <property type="entry name" value="alpha/beta-Hydrolases"/>
    <property type="match status" value="1"/>
</dbReference>
<evidence type="ECO:0000256" key="2">
    <source>
        <dbReference type="ARBA" id="ARBA00004496"/>
    </source>
</evidence>
<evidence type="ECO:0000256" key="1">
    <source>
        <dbReference type="ARBA" id="ARBA00001585"/>
    </source>
</evidence>
<evidence type="ECO:0000256" key="10">
    <source>
        <dbReference type="ARBA" id="ARBA00029605"/>
    </source>
</evidence>
<accession>A0A318J0W1</accession>
<sequence>MPELHRVLPALLMSLLPAFCMAEAKVETISTSPACKTATQAINEEGYVDIGGIQQWVTIKGRHCSNPVILILHGGPGNTMSPYASSIYGAWEKDYTVVQWDQRGAGKTFGKNKPDEDTPLTVAQMADDGVALADFLTRHLGKKKIILTGSSWGSILGVQMSVSRPELFHAYVGTSQVVSYKANQASSYTRVLSLAQAANDQETITKVSALGPPPWSNPRNFGILRKAIRKYETQRTDPAPKAWWVSDPAYSTPEALADYEGGEDYSFLKFVGYKGDGMFSKVEFAEHATRFAIPVFFVQGAEDLLTMPEITRQYVDSITAPHKEYILVPRAGHDPNLPFIEAQLKLLNERVRPLSK</sequence>
<comment type="subcellular location">
    <subcellularLocation>
        <location evidence="2">Cytoplasm</location>
    </subcellularLocation>
</comment>
<keyword evidence="9" id="KW-0378">Hydrolase</keyword>
<evidence type="ECO:0000256" key="9">
    <source>
        <dbReference type="ARBA" id="ARBA00022801"/>
    </source>
</evidence>
<feature type="chain" id="PRO_5016267218" description="Proline iminopeptidase" evidence="11">
    <location>
        <begin position="23"/>
        <end position="356"/>
    </location>
</feature>
<comment type="caution">
    <text evidence="13">The sequence shown here is derived from an EMBL/GenBank/DDBJ whole genome shotgun (WGS) entry which is preliminary data.</text>
</comment>
<dbReference type="InterPro" id="IPR002410">
    <property type="entry name" value="Peptidase_S33"/>
</dbReference>
<evidence type="ECO:0000256" key="11">
    <source>
        <dbReference type="SAM" id="SignalP"/>
    </source>
</evidence>
<dbReference type="InterPro" id="IPR000073">
    <property type="entry name" value="AB_hydrolase_1"/>
</dbReference>
<dbReference type="Pfam" id="PF00561">
    <property type="entry name" value="Abhydrolase_1"/>
    <property type="match status" value="1"/>
</dbReference>
<evidence type="ECO:0000256" key="4">
    <source>
        <dbReference type="ARBA" id="ARBA00012568"/>
    </source>
</evidence>
<dbReference type="PANTHER" id="PTHR43722:SF1">
    <property type="entry name" value="PROLINE IMINOPEPTIDASE"/>
    <property type="match status" value="1"/>
</dbReference>
<evidence type="ECO:0000256" key="7">
    <source>
        <dbReference type="ARBA" id="ARBA00022490"/>
    </source>
</evidence>
<feature type="signal peptide" evidence="11">
    <location>
        <begin position="1"/>
        <end position="22"/>
    </location>
</feature>
<evidence type="ECO:0000259" key="12">
    <source>
        <dbReference type="Pfam" id="PF00561"/>
    </source>
</evidence>
<dbReference type="InterPro" id="IPR005944">
    <property type="entry name" value="Pro_iminopeptidase"/>
</dbReference>
<organism evidence="13 14">
    <name type="scientific">Undibacterium pigrum</name>
    <dbReference type="NCBI Taxonomy" id="401470"/>
    <lineage>
        <taxon>Bacteria</taxon>
        <taxon>Pseudomonadati</taxon>
        <taxon>Pseudomonadota</taxon>
        <taxon>Betaproteobacteria</taxon>
        <taxon>Burkholderiales</taxon>
        <taxon>Oxalobacteraceae</taxon>
        <taxon>Undibacterium</taxon>
    </lineage>
</organism>
<evidence type="ECO:0000313" key="13">
    <source>
        <dbReference type="EMBL" id="PXX40321.1"/>
    </source>
</evidence>
<evidence type="ECO:0000313" key="14">
    <source>
        <dbReference type="Proteomes" id="UP000247792"/>
    </source>
</evidence>
<gene>
    <name evidence="13" type="ORF">DFR42_108156</name>
</gene>
<dbReference type="PRINTS" id="PR00793">
    <property type="entry name" value="PROAMNOPTASE"/>
</dbReference>